<name>A0A1Q2LFX7_9HELI</name>
<dbReference type="Pfam" id="PF11186">
    <property type="entry name" value="DUF2972"/>
    <property type="match status" value="1"/>
</dbReference>
<dbReference type="KEGG" id="hbl:XJ32_03585"/>
<dbReference type="InterPro" id="IPR021353">
    <property type="entry name" value="DUF2972"/>
</dbReference>
<evidence type="ECO:0008006" key="3">
    <source>
        <dbReference type="Google" id="ProtNLM"/>
    </source>
</evidence>
<gene>
    <name evidence="1" type="ORF">XJ32_03585</name>
</gene>
<accession>A0A1Q2LFX7</accession>
<evidence type="ECO:0000313" key="1">
    <source>
        <dbReference type="EMBL" id="AQQ59324.1"/>
    </source>
</evidence>
<organism evidence="1 2">
    <name type="scientific">Helicobacter bilis</name>
    <dbReference type="NCBI Taxonomy" id="37372"/>
    <lineage>
        <taxon>Bacteria</taxon>
        <taxon>Pseudomonadati</taxon>
        <taxon>Campylobacterota</taxon>
        <taxon>Epsilonproteobacteria</taxon>
        <taxon>Campylobacterales</taxon>
        <taxon>Helicobacteraceae</taxon>
        <taxon>Helicobacter</taxon>
    </lineage>
</organism>
<proteinExistence type="predicted"/>
<dbReference type="AlphaFoldDB" id="A0A1Q2LFX7"/>
<protein>
    <recommendedName>
        <fullName evidence="3">DUF2972 domain-containing protein</fullName>
    </recommendedName>
</protein>
<sequence>MRNTSSCKNIRIAIKNYVNKALNVKLIIPLHADLRNDSSGGGGQTIIILPHLCVPKVHAKNFALKISRNIIRRFCKIIAFRLSFHTYKKQIAEWINSDEFRESYINKHHPYPPLLNPKTLDYKQIPAQLAWQLNIPLQEDYRFIFLSLHGCGGHAMQTFFRQCDIAINTRFNTDKDDYMILYDYLNSNDKHNYIAIWIRGYDFENDKFYHLLTKKVPILCVVRDPISLLKPFINHLGKNGYSGISPITLDMPYHEIILPPDYMFFQSSKDMSVAKLNEVLSYVDKREYFLAQKIHLLEKNIESFHYIPFKDIGIEHGFETFCALAEKFDFKPPKDKTPFQTKLNGSNSCWLFPVCVICSRTPHIELHIILHTDMRLKDSHYKDITAMILDKEPTLDYKIAILIKQDELQLLQNDNTLLQHASNYIKGYMIYLQELEKREKARHIKEYDMLEYFKNNKEACMYFQSILEREYAHLKEHRPDIIATWQYYNEFMKICECHKE</sequence>
<dbReference type="Proteomes" id="UP000188298">
    <property type="component" value="Chromosome"/>
</dbReference>
<reference evidence="1 2" key="1">
    <citation type="submission" date="2017-02" db="EMBL/GenBank/DDBJ databases">
        <title>Whole genome sequencing of Helicobacter bilis strain AAQJH.</title>
        <authorList>
            <person name="Conlan S."/>
            <person name="Thomas P.J."/>
            <person name="Mullikin J."/>
            <person name="Palmore T.N."/>
            <person name="Frank K.M."/>
            <person name="Segre J.A."/>
        </authorList>
    </citation>
    <scope>NUCLEOTIDE SEQUENCE [LARGE SCALE GENOMIC DNA]</scope>
    <source>
        <strain evidence="1 2">AAQJH</strain>
    </source>
</reference>
<evidence type="ECO:0000313" key="2">
    <source>
        <dbReference type="Proteomes" id="UP000188298"/>
    </source>
</evidence>
<dbReference type="EMBL" id="CP019645">
    <property type="protein sequence ID" value="AQQ59324.1"/>
    <property type="molecule type" value="Genomic_DNA"/>
</dbReference>
<dbReference type="RefSeq" id="WP_077388377.1">
    <property type="nucleotide sequence ID" value="NZ_CP019645.1"/>
</dbReference>